<dbReference type="Pfam" id="PF00687">
    <property type="entry name" value="Ribosomal_L1"/>
    <property type="match status" value="1"/>
</dbReference>
<dbReference type="FunCoup" id="F4RII6">
    <property type="interactions" value="559"/>
</dbReference>
<dbReference type="STRING" id="747676.F4RII6"/>
<keyword evidence="3" id="KW-1185">Reference proteome</keyword>
<dbReference type="InterPro" id="IPR023674">
    <property type="entry name" value="Ribosomal_uL1-like"/>
</dbReference>
<evidence type="ECO:0000313" key="2">
    <source>
        <dbReference type="EMBL" id="EGG07827.1"/>
    </source>
</evidence>
<protein>
    <recommendedName>
        <fullName evidence="4">Ribosomal protein L1</fullName>
    </recommendedName>
</protein>
<dbReference type="SUPFAM" id="SSF56808">
    <property type="entry name" value="Ribosomal protein L1"/>
    <property type="match status" value="1"/>
</dbReference>
<dbReference type="VEuPathDB" id="FungiDB:MELLADRAFT_35435"/>
<accession>F4RII6</accession>
<name>F4RII6_MELLP</name>
<dbReference type="HOGENOM" id="CLU_026457_4_2_1"/>
<dbReference type="OrthoDB" id="10251727at2759"/>
<dbReference type="CDD" id="cd00403">
    <property type="entry name" value="Ribosomal_L1"/>
    <property type="match status" value="1"/>
</dbReference>
<dbReference type="InterPro" id="IPR028364">
    <property type="entry name" value="Ribosomal_uL1/biogenesis"/>
</dbReference>
<dbReference type="InParanoid" id="F4RII6"/>
<gene>
    <name evidence="2" type="ORF">MELLADRAFT_35435</name>
</gene>
<dbReference type="Gene3D" id="3.40.50.790">
    <property type="match status" value="1"/>
</dbReference>
<dbReference type="GeneID" id="18927465"/>
<dbReference type="eggNOG" id="KOG1685">
    <property type="taxonomic scope" value="Eukaryota"/>
</dbReference>
<dbReference type="AlphaFoldDB" id="F4RII6"/>
<reference evidence="3" key="1">
    <citation type="journal article" date="2011" name="Proc. Natl. Acad. Sci. U.S.A.">
        <title>Obligate biotrophy features unraveled by the genomic analysis of rust fungi.</title>
        <authorList>
            <person name="Duplessis S."/>
            <person name="Cuomo C.A."/>
            <person name="Lin Y.-C."/>
            <person name="Aerts A."/>
            <person name="Tisserant E."/>
            <person name="Veneault-Fourrey C."/>
            <person name="Joly D.L."/>
            <person name="Hacquard S."/>
            <person name="Amselem J."/>
            <person name="Cantarel B.L."/>
            <person name="Chiu R."/>
            <person name="Coutinho P.M."/>
            <person name="Feau N."/>
            <person name="Field M."/>
            <person name="Frey P."/>
            <person name="Gelhaye E."/>
            <person name="Goldberg J."/>
            <person name="Grabherr M.G."/>
            <person name="Kodira C.D."/>
            <person name="Kohler A."/>
            <person name="Kuees U."/>
            <person name="Lindquist E.A."/>
            <person name="Lucas S.M."/>
            <person name="Mago R."/>
            <person name="Mauceli E."/>
            <person name="Morin E."/>
            <person name="Murat C."/>
            <person name="Pangilinan J.L."/>
            <person name="Park R."/>
            <person name="Pearson M."/>
            <person name="Quesneville H."/>
            <person name="Rouhier N."/>
            <person name="Sakthikumar S."/>
            <person name="Salamov A.A."/>
            <person name="Schmutz J."/>
            <person name="Selles B."/>
            <person name="Shapiro H."/>
            <person name="Tanguay P."/>
            <person name="Tuskan G.A."/>
            <person name="Henrissat B."/>
            <person name="Van de Peer Y."/>
            <person name="Rouze P."/>
            <person name="Ellis J.G."/>
            <person name="Dodds P.N."/>
            <person name="Schein J.E."/>
            <person name="Zhong S."/>
            <person name="Hamelin R.C."/>
            <person name="Grigoriev I.V."/>
            <person name="Szabo L.J."/>
            <person name="Martin F."/>
        </authorList>
    </citation>
    <scope>NUCLEOTIDE SEQUENCE [LARGE SCALE GENOMIC DNA]</scope>
    <source>
        <strain evidence="3">98AG31 / pathotype 3-4-7</strain>
    </source>
</reference>
<dbReference type="Proteomes" id="UP000001072">
    <property type="component" value="Unassembled WGS sequence"/>
</dbReference>
<feature type="compositionally biased region" description="Polar residues" evidence="1">
    <location>
        <begin position="257"/>
        <end position="267"/>
    </location>
</feature>
<sequence>MFADDVGSNDQFISLVITLKRIPNKDKHKPIRIALDHPLLDPKSTPVCLIVKDPQSEYKALLEERKITFISKVVGVEKLKGKHASFEARRQLMNSHGLFLADARVIPMLPKLLGSKFFQTKKLPVPVNITEPNKVKAELERGISSTYLRLSTGTCVSIKIADLSRHNETEVKENLQKVIDQVGKRIPLGGWTNVQGLHLKTGTSTSLPVWLAALTTDQFGRFGLDPSQDEVETKKGAEEKKRQAVDEKSQRKKRRLSTISTETAVSE</sequence>
<dbReference type="RefSeq" id="XP_007409159.1">
    <property type="nucleotide sequence ID" value="XM_007409097.1"/>
</dbReference>
<dbReference type="InterPro" id="IPR016095">
    <property type="entry name" value="Ribosomal_uL1_3-a/b-sand"/>
</dbReference>
<feature type="region of interest" description="Disordered" evidence="1">
    <location>
        <begin position="225"/>
        <end position="267"/>
    </location>
</feature>
<evidence type="ECO:0000313" key="3">
    <source>
        <dbReference type="Proteomes" id="UP000001072"/>
    </source>
</evidence>
<proteinExistence type="predicted"/>
<evidence type="ECO:0000256" key="1">
    <source>
        <dbReference type="SAM" id="MobiDB-lite"/>
    </source>
</evidence>
<feature type="compositionally biased region" description="Basic and acidic residues" evidence="1">
    <location>
        <begin position="231"/>
        <end position="249"/>
    </location>
</feature>
<dbReference type="EMBL" id="GL883103">
    <property type="protein sequence ID" value="EGG07827.1"/>
    <property type="molecule type" value="Genomic_DNA"/>
</dbReference>
<organism evidence="3">
    <name type="scientific">Melampsora larici-populina (strain 98AG31 / pathotype 3-4-7)</name>
    <name type="common">Poplar leaf rust fungus</name>
    <dbReference type="NCBI Taxonomy" id="747676"/>
    <lineage>
        <taxon>Eukaryota</taxon>
        <taxon>Fungi</taxon>
        <taxon>Dikarya</taxon>
        <taxon>Basidiomycota</taxon>
        <taxon>Pucciniomycotina</taxon>
        <taxon>Pucciniomycetes</taxon>
        <taxon>Pucciniales</taxon>
        <taxon>Melampsoraceae</taxon>
        <taxon>Melampsora</taxon>
    </lineage>
</organism>
<evidence type="ECO:0008006" key="4">
    <source>
        <dbReference type="Google" id="ProtNLM"/>
    </source>
</evidence>
<dbReference type="KEGG" id="mlr:MELLADRAFT_35435"/>